<feature type="repeat" description="PPR" evidence="3">
    <location>
        <begin position="423"/>
        <end position="457"/>
    </location>
</feature>
<evidence type="ECO:0000256" key="3">
    <source>
        <dbReference type="PROSITE-ProRule" id="PRU00708"/>
    </source>
</evidence>
<dbReference type="SUPFAM" id="SSF50978">
    <property type="entry name" value="WD40 repeat-like"/>
    <property type="match status" value="1"/>
</dbReference>
<dbReference type="EMBL" id="CAJNIZ010045848">
    <property type="protein sequence ID" value="CAE7731842.1"/>
    <property type="molecule type" value="Genomic_DNA"/>
</dbReference>
<comment type="caution">
    <text evidence="5">The sequence shown here is derived from an EMBL/GenBank/DDBJ whole genome shotgun (WGS) entry which is preliminary data.</text>
</comment>
<feature type="repeat" description="WD" evidence="2">
    <location>
        <begin position="923"/>
        <end position="963"/>
    </location>
</feature>
<dbReference type="AlphaFoldDB" id="A0A812XEM5"/>
<evidence type="ECO:0000313" key="6">
    <source>
        <dbReference type="Proteomes" id="UP000649617"/>
    </source>
</evidence>
<dbReference type="Gene3D" id="1.25.40.10">
    <property type="entry name" value="Tetratricopeptide repeat domain"/>
    <property type="match status" value="4"/>
</dbReference>
<dbReference type="InterPro" id="IPR036322">
    <property type="entry name" value="WD40_repeat_dom_sf"/>
</dbReference>
<evidence type="ECO:0000313" key="5">
    <source>
        <dbReference type="EMBL" id="CAE7731842.1"/>
    </source>
</evidence>
<dbReference type="PROSITE" id="PS50294">
    <property type="entry name" value="WD_REPEATS_REGION"/>
    <property type="match status" value="3"/>
</dbReference>
<protein>
    <submittedName>
        <fullName evidence="5">Rrp9 protein</fullName>
    </submittedName>
</protein>
<feature type="repeat" description="WD" evidence="2">
    <location>
        <begin position="786"/>
        <end position="827"/>
    </location>
</feature>
<dbReference type="Proteomes" id="UP000649617">
    <property type="component" value="Unassembled WGS sequence"/>
</dbReference>
<feature type="repeat" description="PPR" evidence="3">
    <location>
        <begin position="458"/>
        <end position="492"/>
    </location>
</feature>
<dbReference type="PROSITE" id="PS51375">
    <property type="entry name" value="PPR"/>
    <property type="match status" value="6"/>
</dbReference>
<dbReference type="InterPro" id="IPR002885">
    <property type="entry name" value="PPR_rpt"/>
</dbReference>
<dbReference type="PANTHER" id="PTHR47941">
    <property type="entry name" value="PENTATRICOPEPTIDE REPEAT-CONTAINING PROTEIN 3, MITOCHONDRIAL"/>
    <property type="match status" value="1"/>
</dbReference>
<feature type="region of interest" description="Disordered" evidence="4">
    <location>
        <begin position="706"/>
        <end position="737"/>
    </location>
</feature>
<dbReference type="Pfam" id="PF01535">
    <property type="entry name" value="PPR"/>
    <property type="match status" value="2"/>
</dbReference>
<dbReference type="InterPro" id="IPR001680">
    <property type="entry name" value="WD40_rpt"/>
</dbReference>
<dbReference type="PROSITE" id="PS50082">
    <property type="entry name" value="WD_REPEATS_2"/>
    <property type="match status" value="5"/>
</dbReference>
<feature type="repeat" description="WD" evidence="2">
    <location>
        <begin position="881"/>
        <end position="922"/>
    </location>
</feature>
<evidence type="ECO:0000256" key="2">
    <source>
        <dbReference type="PROSITE-ProRule" id="PRU00221"/>
    </source>
</evidence>
<dbReference type="InterPro" id="IPR011990">
    <property type="entry name" value="TPR-like_helical_dom_sf"/>
</dbReference>
<feature type="repeat" description="PPR" evidence="3">
    <location>
        <begin position="131"/>
        <end position="161"/>
    </location>
</feature>
<feature type="repeat" description="PPR" evidence="3">
    <location>
        <begin position="167"/>
        <end position="204"/>
    </location>
</feature>
<evidence type="ECO:0000256" key="4">
    <source>
        <dbReference type="SAM" id="MobiDB-lite"/>
    </source>
</evidence>
<dbReference type="Pfam" id="PF00400">
    <property type="entry name" value="WD40"/>
    <property type="match status" value="5"/>
</dbReference>
<dbReference type="CDD" id="cd00200">
    <property type="entry name" value="WD40"/>
    <property type="match status" value="1"/>
</dbReference>
<dbReference type="InterPro" id="IPR015943">
    <property type="entry name" value="WD40/YVTN_repeat-like_dom_sf"/>
</dbReference>
<dbReference type="Pfam" id="PF13041">
    <property type="entry name" value="PPR_2"/>
    <property type="match status" value="3"/>
</dbReference>
<gene>
    <name evidence="5" type="primary">Rrp9</name>
    <name evidence="5" type="ORF">SPIL2461_LOCUS21008</name>
</gene>
<proteinExistence type="predicted"/>
<dbReference type="Gene3D" id="2.130.10.10">
    <property type="entry name" value="YVTN repeat-like/Quinoprotein amine dehydrogenase"/>
    <property type="match status" value="1"/>
</dbReference>
<keyword evidence="6" id="KW-1185">Reference proteome</keyword>
<feature type="repeat" description="WD" evidence="2">
    <location>
        <begin position="836"/>
        <end position="868"/>
    </location>
</feature>
<feature type="compositionally biased region" description="Acidic residues" evidence="4">
    <location>
        <begin position="728"/>
        <end position="737"/>
    </location>
</feature>
<feature type="repeat" description="PPR" evidence="3">
    <location>
        <begin position="353"/>
        <end position="387"/>
    </location>
</feature>
<keyword evidence="1" id="KW-0677">Repeat</keyword>
<accession>A0A812XEM5</accession>
<dbReference type="NCBIfam" id="TIGR00756">
    <property type="entry name" value="PPR"/>
    <property type="match status" value="6"/>
</dbReference>
<feature type="repeat" description="PPR" evidence="3">
    <location>
        <begin position="388"/>
        <end position="422"/>
    </location>
</feature>
<name>A0A812XEM5_SYMPI</name>
<organism evidence="5 6">
    <name type="scientific">Symbiodinium pilosum</name>
    <name type="common">Dinoflagellate</name>
    <dbReference type="NCBI Taxonomy" id="2952"/>
    <lineage>
        <taxon>Eukaryota</taxon>
        <taxon>Sar</taxon>
        <taxon>Alveolata</taxon>
        <taxon>Dinophyceae</taxon>
        <taxon>Suessiales</taxon>
        <taxon>Symbiodiniaceae</taxon>
        <taxon>Symbiodinium</taxon>
    </lineage>
</organism>
<dbReference type="OrthoDB" id="6252103at2759"/>
<evidence type="ECO:0000256" key="1">
    <source>
        <dbReference type="ARBA" id="ARBA00022737"/>
    </source>
</evidence>
<reference evidence="5" key="1">
    <citation type="submission" date="2021-02" db="EMBL/GenBank/DDBJ databases">
        <authorList>
            <person name="Dougan E. K."/>
            <person name="Rhodes N."/>
            <person name="Thang M."/>
            <person name="Chan C."/>
        </authorList>
    </citation>
    <scope>NUCLEOTIDE SEQUENCE</scope>
</reference>
<keyword evidence="2" id="KW-0853">WD repeat</keyword>
<feature type="repeat" description="WD" evidence="2">
    <location>
        <begin position="963"/>
        <end position="1003"/>
    </location>
</feature>
<dbReference type="SMART" id="SM00320">
    <property type="entry name" value="WD40"/>
    <property type="match status" value="6"/>
</dbReference>
<sequence length="1111" mass="122270">MSLIRFYTEAGEPSRACDVYNGLMQKGVDGHSQRPTIDARTKHCLIAAAQSCQRQELLDELMEAADAAQGAALLRSGGKNGNIDGVLSLLDGPTKLPSTAWNIALDTCVENGELDKAKQLAKRMKEAGVIDVVSYNTLLKAYVRHNLFDQACSLLLQMRQDPAHLPNTVTYHELISGLLKTNKEMHRTRAWELVSEMQAEQVVPNKPLVANLLRSLRPKSYGSEVNRAMQLVDAVQHQVDEGLLCTVLEAGVRVGKAQVVQKKLKTFHGEGAPFPVKVTGAHSFGSLIKAYGFVKDVAGAWACWREMSMQHIQPTNITLGCMVEAVASNGDVDGAHELVQRLLEDPETKSQVNAVIYGSILKGFSRKKRMDRVWDAFSEMQVHGITPTLMSFNAILDGCVRNDEVDKISGLLDTMQKYGFKPNLITYSTLIKGYCAAGDMQSAFEVFRELRSGSEVPDEVVYNTLLDGCLQAGLVDEGDHLVETMMDQGLAPSVYTLSSVVKIMANAKRLDRAFKVCENASSRFRFRLGAQLQTALLQACITCKAYDRGARFYLKTHKDRLSADKKICQTLIRGLVYTGKVDLAAELLRAMLGISGTSEVGFVVLFFLQKNHLTTRQPVSTEQHKTLIRCRDGHQRGEKVGKLDSDHPKHKSKIAQADTQAIRPNLELEGELQMRHRIAADGRDKIGKLCETLACHWRRARDDALAEAAGDMPSEAEDSELEGARAGDEEEDEFFETPDEKRVRLAKEYLNTIGEGRTREQVQEELSKDTSRREVSGLALGEPRFLRGHKMAVTSVCLSADEGTMYSGGKDCAVLRWDVETGKKDIFPGGRNKFDCGGHFEKVLSLALLEDRGLLISVGVDRVVRLWDPRTAANSSCVGALHGHMKETTAVVADVGGEQFYTASADKSLKIWDLRSRRCMETLLGHVDAVTSLDLLVKGKPLSGGADKSVRFWKVDKGTHLMFTRHTYAVDAVCVVDAEQFVSGGQDGSIMMWSSASKKPVATTSLGDGKWVSSLAAMKQANVIFSGGVDGMLRTWRSGKATSTEEKEEKKGLQLLPAAGPIQAPGCINHIAVGKRFLALAIGKEHKFGRWFYDRKEKNGVLLVPLTYTEG</sequence>